<dbReference type="Proteomes" id="UP000756132">
    <property type="component" value="Chromosome 3"/>
</dbReference>
<dbReference type="CDD" id="cd22191">
    <property type="entry name" value="DPBB_RlpA_EXP_N-like"/>
    <property type="match status" value="1"/>
</dbReference>
<dbReference type="GeneID" id="71988399"/>
<keyword evidence="2" id="KW-1133">Transmembrane helix</keyword>
<dbReference type="KEGG" id="ffu:CLAFUR5_08521"/>
<dbReference type="OrthoDB" id="623670at2759"/>
<name>A0A9Q8LCT9_PASFU</name>
<dbReference type="InterPro" id="IPR036908">
    <property type="entry name" value="RlpA-like_sf"/>
</dbReference>
<dbReference type="PANTHER" id="PTHR31836">
    <property type="match status" value="1"/>
</dbReference>
<keyword evidence="2" id="KW-0472">Membrane</keyword>
<proteinExistence type="predicted"/>
<dbReference type="SUPFAM" id="SSF50685">
    <property type="entry name" value="Barwin-like endoglucanases"/>
    <property type="match status" value="1"/>
</dbReference>
<dbReference type="RefSeq" id="XP_047759225.1">
    <property type="nucleotide sequence ID" value="XM_047907669.1"/>
</dbReference>
<evidence type="ECO:0000256" key="1">
    <source>
        <dbReference type="ARBA" id="ARBA00022729"/>
    </source>
</evidence>
<dbReference type="PANTHER" id="PTHR31836:SF27">
    <property type="entry name" value="RLPA-LIKE PROTEIN DOUBLE-PSI BETA-BARREL DOMAIN-CONTAINING PROTEIN"/>
    <property type="match status" value="1"/>
</dbReference>
<gene>
    <name evidence="3" type="ORF">CLAFUR5_08521</name>
</gene>
<keyword evidence="1" id="KW-0732">Signal</keyword>
<dbReference type="EMBL" id="CP090165">
    <property type="protein sequence ID" value="UJO14859.1"/>
    <property type="molecule type" value="Genomic_DNA"/>
</dbReference>
<evidence type="ECO:0008006" key="5">
    <source>
        <dbReference type="Google" id="ProtNLM"/>
    </source>
</evidence>
<keyword evidence="2" id="KW-0812">Transmembrane</keyword>
<evidence type="ECO:0000313" key="3">
    <source>
        <dbReference type="EMBL" id="UJO14859.1"/>
    </source>
</evidence>
<accession>A0A9Q8LCT9</accession>
<protein>
    <recommendedName>
        <fullName evidence="5">RlpA-like protein double-psi beta-barrel domain-containing protein</fullName>
    </recommendedName>
</protein>
<dbReference type="Gene3D" id="2.40.40.10">
    <property type="entry name" value="RlpA-like domain"/>
    <property type="match status" value="1"/>
</dbReference>
<organism evidence="3 4">
    <name type="scientific">Passalora fulva</name>
    <name type="common">Tomato leaf mold</name>
    <name type="synonym">Cladosporium fulvum</name>
    <dbReference type="NCBI Taxonomy" id="5499"/>
    <lineage>
        <taxon>Eukaryota</taxon>
        <taxon>Fungi</taxon>
        <taxon>Dikarya</taxon>
        <taxon>Ascomycota</taxon>
        <taxon>Pezizomycotina</taxon>
        <taxon>Dothideomycetes</taxon>
        <taxon>Dothideomycetidae</taxon>
        <taxon>Mycosphaerellales</taxon>
        <taxon>Mycosphaerellaceae</taxon>
        <taxon>Fulvia</taxon>
    </lineage>
</organism>
<reference evidence="3" key="1">
    <citation type="submission" date="2021-12" db="EMBL/GenBank/DDBJ databases">
        <authorList>
            <person name="Zaccaron A."/>
            <person name="Stergiopoulos I."/>
        </authorList>
    </citation>
    <scope>NUCLEOTIDE SEQUENCE</scope>
    <source>
        <strain evidence="3">Race5_Kim</strain>
    </source>
</reference>
<reference evidence="3" key="2">
    <citation type="journal article" date="2022" name="Microb. Genom.">
        <title>A chromosome-scale genome assembly of the tomato pathogen Cladosporium fulvum reveals a compartmentalized genome architecture and the presence of a dispensable chromosome.</title>
        <authorList>
            <person name="Zaccaron A.Z."/>
            <person name="Chen L.H."/>
            <person name="Samaras A."/>
            <person name="Stergiopoulos I."/>
        </authorList>
    </citation>
    <scope>NUCLEOTIDE SEQUENCE</scope>
    <source>
        <strain evidence="3">Race5_Kim</strain>
    </source>
</reference>
<evidence type="ECO:0000256" key="2">
    <source>
        <dbReference type="SAM" id="Phobius"/>
    </source>
</evidence>
<sequence>MAERSKTAAMKEAQVLEWEHIAARQHGVTMTGEETPRPAGLPLSARLDAFMPAHRRYLGMKRRTFLIALVAALLALLALVIGLAVGLSHGSAKNLPLPSSTNSFTGELTYYATGMGACGEASSESDKIVAVSHLLFDAAGSTSSNGGNSNANPLCGKMLRAQRYNDAAGEMRSVDLKVVDRCTGCAVNDIDTTATVFGRMASVDQGRVDVTWAWLR</sequence>
<evidence type="ECO:0000313" key="4">
    <source>
        <dbReference type="Proteomes" id="UP000756132"/>
    </source>
</evidence>
<feature type="transmembrane region" description="Helical" evidence="2">
    <location>
        <begin position="65"/>
        <end position="87"/>
    </location>
</feature>
<dbReference type="OMA" id="CQDASHL"/>
<keyword evidence="4" id="KW-1185">Reference proteome</keyword>
<dbReference type="InterPro" id="IPR051477">
    <property type="entry name" value="Expansin_CellWall"/>
</dbReference>
<dbReference type="AlphaFoldDB" id="A0A9Q8LCT9"/>